<dbReference type="Proteomes" id="UP001160148">
    <property type="component" value="Unassembled WGS sequence"/>
</dbReference>
<dbReference type="Gene3D" id="3.30.160.60">
    <property type="entry name" value="Classic Zinc Finger"/>
    <property type="match status" value="1"/>
</dbReference>
<feature type="region of interest" description="Disordered" evidence="2">
    <location>
        <begin position="93"/>
        <end position="173"/>
    </location>
</feature>
<evidence type="ECO:0000259" key="3">
    <source>
        <dbReference type="PROSITE" id="PS50157"/>
    </source>
</evidence>
<dbReference type="GO" id="GO:0042575">
    <property type="term" value="C:DNA polymerase complex"/>
    <property type="evidence" value="ECO:0007669"/>
    <property type="project" value="UniProtKB-ARBA"/>
</dbReference>
<feature type="compositionally biased region" description="Polar residues" evidence="2">
    <location>
        <begin position="126"/>
        <end position="138"/>
    </location>
</feature>
<name>A0AAV0XX59_9HEMI</name>
<dbReference type="InterPro" id="IPR012337">
    <property type="entry name" value="RNaseH-like_sf"/>
</dbReference>
<proteinExistence type="predicted"/>
<reference evidence="4 5" key="1">
    <citation type="submission" date="2023-01" db="EMBL/GenBank/DDBJ databases">
        <authorList>
            <person name="Whitehead M."/>
        </authorList>
    </citation>
    <scope>NUCLEOTIDE SEQUENCE [LARGE SCALE GENOMIC DNA]</scope>
</reference>
<evidence type="ECO:0000256" key="2">
    <source>
        <dbReference type="SAM" id="MobiDB-lite"/>
    </source>
</evidence>
<dbReference type="PANTHER" id="PTHR31511">
    <property type="entry name" value="PROTEIN CBG23764"/>
    <property type="match status" value="1"/>
</dbReference>
<dbReference type="GO" id="GO:0003676">
    <property type="term" value="F:nucleic acid binding"/>
    <property type="evidence" value="ECO:0007669"/>
    <property type="project" value="InterPro"/>
</dbReference>
<dbReference type="PROSITE" id="PS00028">
    <property type="entry name" value="ZINC_FINGER_C2H2_1"/>
    <property type="match status" value="2"/>
</dbReference>
<dbReference type="GO" id="GO:0008270">
    <property type="term" value="F:zinc ion binding"/>
    <property type="evidence" value="ECO:0007669"/>
    <property type="project" value="UniProtKB-KW"/>
</dbReference>
<feature type="domain" description="C2H2-type" evidence="3">
    <location>
        <begin position="13"/>
        <end position="40"/>
    </location>
</feature>
<dbReference type="SUPFAM" id="SSF53098">
    <property type="entry name" value="Ribonuclease H-like"/>
    <property type="match status" value="1"/>
</dbReference>
<evidence type="ECO:0000313" key="4">
    <source>
        <dbReference type="EMBL" id="CAI6373125.1"/>
    </source>
</evidence>
<dbReference type="InterPro" id="IPR023211">
    <property type="entry name" value="DNA_pol_palm_dom_sf"/>
</dbReference>
<keyword evidence="5" id="KW-1185">Reference proteome</keyword>
<dbReference type="Gene3D" id="3.30.420.10">
    <property type="entry name" value="Ribonuclease H-like superfamily/Ribonuclease H"/>
    <property type="match status" value="1"/>
</dbReference>
<dbReference type="InterPro" id="IPR013087">
    <property type="entry name" value="Znf_C2H2_type"/>
</dbReference>
<keyword evidence="1" id="KW-0863">Zinc-finger</keyword>
<dbReference type="SUPFAM" id="SSF57667">
    <property type="entry name" value="beta-beta-alpha zinc fingers"/>
    <property type="match status" value="1"/>
</dbReference>
<dbReference type="EMBL" id="CARXXK010001085">
    <property type="protein sequence ID" value="CAI6373125.1"/>
    <property type="molecule type" value="Genomic_DNA"/>
</dbReference>
<dbReference type="SUPFAM" id="SSF56672">
    <property type="entry name" value="DNA/RNA polymerases"/>
    <property type="match status" value="1"/>
</dbReference>
<dbReference type="Gene3D" id="3.90.1600.10">
    <property type="entry name" value="Palm domain of DNA polymerase"/>
    <property type="match status" value="1"/>
</dbReference>
<sequence>MLYALVVQIFKTFNCVLCEKVYVHKRDLNRHAKTHGGSTNSCGICLMTFTRRNNLSIHVQNRHKIAKNTPEFRDAVRVGGGAMGRASVIKWAPSPATPHAQPVVLTPTVISTRRRRRREDIPTPQPQDSTSTSRTPETVSPPPAQVIANEPDARSPVTAAQPLSLSPPPTGEFVAYTENTPKNIKRKKSRMLRVNSPGFIEIESSLDRTIVWYFRKNIDNVTSYRAFLNSIESELIAKLRECARINPIKYNLKLEATYVVPNLHDSAQNRAFKTSARELYAHSNVEGLVDRDFASLQAEEDCYAGKYSGFALSCIDGLLLGVYEYTPMGGSSYLPLPESILNRKAVINPQNIDRQCFKWAILAKHVLHDRTRVGDNYTREEGRYDFSTLSSPTPVSEIKVFEKSNPDTSVNVYGVRKCVKNKNNKKSSTQSVAYPLRIAAEEKADHFDLLLISGKDDMNHYGFISNFSRLASPQKNNHQHELFYCKRCFTSFEDRPLKYKLHGEQALVKHRLLCGSHKPVVPLIPKEGDTLKFEAWCKTERLPFVVYADFEALLLKTGRKQGDNTTAMHTHHPMSYGYLVVAAEGVPIDLFDQFDIPSAPVIFRGSATEDDVAKRFVHDVLDVTAKIGRLYKEVNVAISMSVVDCRVHDAKVMCDLCSCTFSERNCKTAHHDHLSGRFLKTLCNTCNLKLKTPKFVPCFLHNLSNYDAHFIVTNLANDDNNRISVIANTEEKYISFSKYINNSFSVRFVDTCRFMASSLAGLAENLSSANFDKFREVAKVFAPSEMQLVTRKGVYPYEYTDSWDKLDATSLPDKFQFYSALTETHVSDEDYSHATRVWNHFGCTSLGTYSDLYLKVDVLLSADVFENFRDICMTTYHLDPAQYYTLPGFSFDCMLKLTKVELFLLNDFEKILFLESGVRGGLVQASKRHARANNPETPGYNAEEPNTSLIYLDANNLNGYAMCKYMPISDFTWYPGNPEVALDQLQWMRETDDIGRFYEVDISYPQHLHDAHNDMPFLPHASIPRGSTVRKLMVTFMRKERYVVHYMNLKQAMAHGVVVEKTHRVLEFRQSPWMAPYINLNTELRKRATNIFEEKFFKDLNNSVFGKTIENMRLRFNLELVSCPRRMRKLINRPTFKYCTTYNENLSVVTQHGKEVDFCKPIYIGFSVLELSKVVMYGFHYDVMKRHYGDKIELLYTDTDSLFYRVTTNDFHTDLIENPNLMRFMDTSNFPHDHKCYTVARKRIPGFFKFECSSRTVYEFVALRAKSYAYDVEQNVEIRAKGVMRHVIRNHLTFAEHKRCLFADVDDDAESDECDDEFDANMGKMIAADSALKAVAQIHRNASTGSTNSSTTVAAAAPVTHPSHVYSYMPFTPYRENVSIRSFKHELRTIRSMKLVLNRADDKRYVLPDNISTYAHGHHRINY</sequence>
<dbReference type="PANTHER" id="PTHR31511:SF12">
    <property type="entry name" value="RHO TERMINATION FACTOR N-TERMINAL DOMAIN-CONTAINING PROTEIN"/>
    <property type="match status" value="1"/>
</dbReference>
<gene>
    <name evidence="4" type="ORF">MEUPH1_LOCUS26915</name>
</gene>
<accession>A0AAV0XX59</accession>
<dbReference type="SMART" id="SM00355">
    <property type="entry name" value="ZnF_C2H2"/>
    <property type="match status" value="2"/>
</dbReference>
<organism evidence="4 5">
    <name type="scientific">Macrosiphum euphorbiae</name>
    <name type="common">potato aphid</name>
    <dbReference type="NCBI Taxonomy" id="13131"/>
    <lineage>
        <taxon>Eukaryota</taxon>
        <taxon>Metazoa</taxon>
        <taxon>Ecdysozoa</taxon>
        <taxon>Arthropoda</taxon>
        <taxon>Hexapoda</taxon>
        <taxon>Insecta</taxon>
        <taxon>Pterygota</taxon>
        <taxon>Neoptera</taxon>
        <taxon>Paraneoptera</taxon>
        <taxon>Hemiptera</taxon>
        <taxon>Sternorrhyncha</taxon>
        <taxon>Aphidomorpha</taxon>
        <taxon>Aphidoidea</taxon>
        <taxon>Aphididae</taxon>
        <taxon>Macrosiphini</taxon>
        <taxon>Macrosiphum</taxon>
    </lineage>
</organism>
<dbReference type="GO" id="GO:0071897">
    <property type="term" value="P:DNA biosynthetic process"/>
    <property type="evidence" value="ECO:0007669"/>
    <property type="project" value="UniProtKB-ARBA"/>
</dbReference>
<dbReference type="InterPro" id="IPR036397">
    <property type="entry name" value="RNaseH_sf"/>
</dbReference>
<comment type="caution">
    <text evidence="4">The sequence shown here is derived from an EMBL/GenBank/DDBJ whole genome shotgun (WGS) entry which is preliminary data.</text>
</comment>
<dbReference type="InterPro" id="IPR043502">
    <property type="entry name" value="DNA/RNA_pol_sf"/>
</dbReference>
<keyword evidence="1" id="KW-0862">Zinc</keyword>
<keyword evidence="1" id="KW-0479">Metal-binding</keyword>
<protein>
    <recommendedName>
        <fullName evidence="3">C2H2-type domain-containing protein</fullName>
    </recommendedName>
</protein>
<evidence type="ECO:0000256" key="1">
    <source>
        <dbReference type="PROSITE-ProRule" id="PRU00042"/>
    </source>
</evidence>
<dbReference type="InterPro" id="IPR036236">
    <property type="entry name" value="Znf_C2H2_sf"/>
</dbReference>
<evidence type="ECO:0000313" key="5">
    <source>
        <dbReference type="Proteomes" id="UP001160148"/>
    </source>
</evidence>
<dbReference type="PROSITE" id="PS50157">
    <property type="entry name" value="ZINC_FINGER_C2H2_2"/>
    <property type="match status" value="1"/>
</dbReference>